<dbReference type="InterPro" id="IPR051932">
    <property type="entry name" value="Bact_StressResp_Reg"/>
</dbReference>
<dbReference type="EMBL" id="WKKF01000001">
    <property type="protein sequence ID" value="MRX52522.1"/>
    <property type="molecule type" value="Genomic_DNA"/>
</dbReference>
<dbReference type="PROSITE" id="PS50801">
    <property type="entry name" value="STAS"/>
    <property type="match status" value="1"/>
</dbReference>
<dbReference type="InterPro" id="IPR002645">
    <property type="entry name" value="STAS_dom"/>
</dbReference>
<evidence type="ECO:0000313" key="3">
    <source>
        <dbReference type="Proteomes" id="UP000441585"/>
    </source>
</evidence>
<reference evidence="2 3" key="1">
    <citation type="submission" date="2019-11" db="EMBL/GenBank/DDBJ databases">
        <title>Bacillus idriensis genome.</title>
        <authorList>
            <person name="Konopka E.N."/>
            <person name="Newman J.D."/>
        </authorList>
    </citation>
    <scope>NUCLEOTIDE SEQUENCE [LARGE SCALE GENOMIC DNA]</scope>
    <source>
        <strain evidence="2 3">DSM 19097</strain>
    </source>
</reference>
<organism evidence="2 3">
    <name type="scientific">Metabacillus idriensis</name>
    <dbReference type="NCBI Taxonomy" id="324768"/>
    <lineage>
        <taxon>Bacteria</taxon>
        <taxon>Bacillati</taxon>
        <taxon>Bacillota</taxon>
        <taxon>Bacilli</taxon>
        <taxon>Bacillales</taxon>
        <taxon>Bacillaceae</taxon>
        <taxon>Metabacillus</taxon>
    </lineage>
</organism>
<dbReference type="AlphaFoldDB" id="A0A6I2M566"/>
<name>A0A6I2M566_9BACI</name>
<dbReference type="PANTHER" id="PTHR33745:SF1">
    <property type="entry name" value="RSBT ANTAGONIST PROTEIN RSBS"/>
    <property type="match status" value="1"/>
</dbReference>
<protein>
    <recommendedName>
        <fullName evidence="1">STAS domain-containing protein</fullName>
    </recommendedName>
</protein>
<gene>
    <name evidence="2" type="ORF">GJU41_00945</name>
</gene>
<feature type="domain" description="STAS" evidence="1">
    <location>
        <begin position="135"/>
        <end position="247"/>
    </location>
</feature>
<comment type="caution">
    <text evidence="2">The sequence shown here is derived from an EMBL/GenBank/DDBJ whole genome shotgun (WGS) entry which is preliminary data.</text>
</comment>
<keyword evidence="3" id="KW-1185">Reference proteome</keyword>
<accession>A0A6I2M566</accession>
<dbReference type="Gene3D" id="3.30.750.24">
    <property type="entry name" value="STAS domain"/>
    <property type="match status" value="1"/>
</dbReference>
<dbReference type="Proteomes" id="UP000441585">
    <property type="component" value="Unassembled WGS sequence"/>
</dbReference>
<evidence type="ECO:0000259" key="1">
    <source>
        <dbReference type="PROSITE" id="PS50801"/>
    </source>
</evidence>
<dbReference type="RefSeq" id="WP_070876138.1">
    <property type="nucleotide sequence ID" value="NZ_CAJFZX010000002.1"/>
</dbReference>
<dbReference type="SUPFAM" id="SSF52091">
    <property type="entry name" value="SpoIIaa-like"/>
    <property type="match status" value="1"/>
</dbReference>
<proteinExistence type="predicted"/>
<dbReference type="InterPro" id="IPR036513">
    <property type="entry name" value="STAS_dom_sf"/>
</dbReference>
<dbReference type="PANTHER" id="PTHR33745">
    <property type="entry name" value="RSBT ANTAGONIST PROTEIN RSBS-RELATED"/>
    <property type="match status" value="1"/>
</dbReference>
<evidence type="ECO:0000313" key="2">
    <source>
        <dbReference type="EMBL" id="MRX52522.1"/>
    </source>
</evidence>
<sequence length="247" mass="28091">MFDSKMLPLPFFKLNHSFRIEQQSLAALKLFEETDSFIDLIDEDSRTKAEKVLKSDKQETELVLKTFSSPLALFKVNISRDDDFLYLLLTEQNSRMEALVHQVELHRRRLAETDLQLLAKKEEAEEAYNRIVELSSPFIMLTKKAVLIPLFGPLTQDLIFKNTSRLLNLLADSGAEQIFIDFHGVGEITEAGIQDLSNLVQEFSLMGAAAFFASLTPAQAKDVYKIHSNINVTYVQNLNTALETYLL</sequence>